<accession>A0A4R5LKZ6</accession>
<name>A0A4R5LKZ6_9BURK</name>
<dbReference type="SUPFAM" id="SSF54897">
    <property type="entry name" value="Protease propeptides/inhibitors"/>
    <property type="match status" value="1"/>
</dbReference>
<dbReference type="Proteomes" id="UP000295606">
    <property type="component" value="Unassembled WGS sequence"/>
</dbReference>
<dbReference type="InterPro" id="IPR036852">
    <property type="entry name" value="Peptidase_S8/S53_dom_sf"/>
</dbReference>
<evidence type="ECO:0000313" key="9">
    <source>
        <dbReference type="EMBL" id="TDG10410.1"/>
    </source>
</evidence>
<gene>
    <name evidence="9" type="ORF">E1N52_03430</name>
</gene>
<feature type="binding site" evidence="7">
    <location>
        <position position="513"/>
    </location>
    <ligand>
        <name>Ca(2+)</name>
        <dbReference type="ChEBI" id="CHEBI:29108"/>
    </ligand>
</feature>
<feature type="active site" description="Charge relay system" evidence="7">
    <location>
        <position position="276"/>
    </location>
</feature>
<dbReference type="AlphaFoldDB" id="A0A4R5LKZ6"/>
<sequence>MTRQLPVAGSEHPAPAGAQCVGACDPTERFKIVLILRRQASAEFHELVDRLAENDPAAQPISREEYERRFGASAADIERVEQFASAHGLAVDQADASARRVVLSGTVQQYNAAFGIDLQRFEHQVGKTTHHFHQPNGPLHLPEDMHEVVTAVVGLDNRAKVQPHFRIVPTNLADEPTSAAEAAAAVPGAPIRPPIRAARAVTKSFTPLQLADLYSFPAGDGSGQCIAVIEMGGGYDTADLTAYFNELGVSAPRVEDVSVDQATNAPTGDPNGPDAEVTLDVEIAGALAPGALIAVYFAPNSEAGFVDAVSAALHDSQRKPSVISISWGAPESAWSQQSLGALNDALQTAVALGVTVCAASGDSGSSDGVSDGADHVDFPASSPYALGCGGTHIAASNGRISQETVWSEGDNGATGGGVSATFALPDWQKGLRVVRSSGGAGALVRRGVPDVAADADPATGYEVHVAGADTVVGGTSAVAPLWAALIARINAARGTPVGFANAKLYAQPGAFNDVTSGSNGDFSAAPGWDACTGLGTPVGSKVAAALGSA</sequence>
<evidence type="ECO:0000256" key="3">
    <source>
        <dbReference type="ARBA" id="ARBA00022801"/>
    </source>
</evidence>
<keyword evidence="4 7" id="KW-0720">Serine protease</keyword>
<evidence type="ECO:0000256" key="5">
    <source>
        <dbReference type="ARBA" id="ARBA00022837"/>
    </source>
</evidence>
<dbReference type="SMART" id="SM00944">
    <property type="entry name" value="Pro-kuma_activ"/>
    <property type="match status" value="1"/>
</dbReference>
<dbReference type="GO" id="GO:0006508">
    <property type="term" value="P:proteolysis"/>
    <property type="evidence" value="ECO:0007669"/>
    <property type="project" value="UniProtKB-KW"/>
</dbReference>
<dbReference type="CDD" id="cd04056">
    <property type="entry name" value="Peptidases_S53"/>
    <property type="match status" value="1"/>
</dbReference>
<keyword evidence="3 7" id="KW-0378">Hydrolase</keyword>
<dbReference type="PROSITE" id="PS51695">
    <property type="entry name" value="SEDOLISIN"/>
    <property type="match status" value="1"/>
</dbReference>
<keyword evidence="1 7" id="KW-0645">Protease</keyword>
<dbReference type="SUPFAM" id="SSF52743">
    <property type="entry name" value="Subtilisin-like"/>
    <property type="match status" value="1"/>
</dbReference>
<feature type="active site" description="Charge relay system" evidence="7">
    <location>
        <position position="280"/>
    </location>
</feature>
<comment type="cofactor">
    <cofactor evidence="7">
        <name>Ca(2+)</name>
        <dbReference type="ChEBI" id="CHEBI:29108"/>
    </cofactor>
    <text evidence="7">Binds 1 Ca(2+) ion per subunit.</text>
</comment>
<dbReference type="Pfam" id="PF00082">
    <property type="entry name" value="Peptidase_S8"/>
    <property type="match status" value="1"/>
</dbReference>
<dbReference type="InterPro" id="IPR050819">
    <property type="entry name" value="Tripeptidyl-peptidase_I"/>
</dbReference>
<keyword evidence="5 7" id="KW-0106">Calcium</keyword>
<evidence type="ECO:0000256" key="1">
    <source>
        <dbReference type="ARBA" id="ARBA00022670"/>
    </source>
</evidence>
<dbReference type="EMBL" id="SMOD01000002">
    <property type="protein sequence ID" value="TDG10410.1"/>
    <property type="molecule type" value="Genomic_DNA"/>
</dbReference>
<dbReference type="PANTHER" id="PTHR14218:SF15">
    <property type="entry name" value="TRIPEPTIDYL-PEPTIDASE 1"/>
    <property type="match status" value="1"/>
</dbReference>
<evidence type="ECO:0000259" key="8">
    <source>
        <dbReference type="PROSITE" id="PS51695"/>
    </source>
</evidence>
<evidence type="ECO:0000256" key="7">
    <source>
        <dbReference type="PROSITE-ProRule" id="PRU01032"/>
    </source>
</evidence>
<dbReference type="RefSeq" id="WP_133180190.1">
    <property type="nucleotide sequence ID" value="NZ_SMOD01000002.1"/>
</dbReference>
<evidence type="ECO:0000256" key="6">
    <source>
        <dbReference type="ARBA" id="ARBA00023145"/>
    </source>
</evidence>
<dbReference type="GO" id="GO:0008240">
    <property type="term" value="F:tripeptidyl-peptidase activity"/>
    <property type="evidence" value="ECO:0007669"/>
    <property type="project" value="TreeGrafter"/>
</dbReference>
<evidence type="ECO:0000256" key="4">
    <source>
        <dbReference type="ARBA" id="ARBA00022825"/>
    </source>
</evidence>
<keyword evidence="2 7" id="KW-0479">Metal-binding</keyword>
<feature type="binding site" evidence="7">
    <location>
        <position position="529"/>
    </location>
    <ligand>
        <name>Ca(2+)</name>
        <dbReference type="ChEBI" id="CHEBI:29108"/>
    </ligand>
</feature>
<dbReference type="GO" id="GO:0046872">
    <property type="term" value="F:metal ion binding"/>
    <property type="evidence" value="ECO:0007669"/>
    <property type="project" value="UniProtKB-UniRule"/>
</dbReference>
<feature type="binding site" evidence="7">
    <location>
        <position position="527"/>
    </location>
    <ligand>
        <name>Ca(2+)</name>
        <dbReference type="ChEBI" id="CHEBI:29108"/>
    </ligand>
</feature>
<evidence type="ECO:0000256" key="2">
    <source>
        <dbReference type="ARBA" id="ARBA00022723"/>
    </source>
</evidence>
<dbReference type="PANTHER" id="PTHR14218">
    <property type="entry name" value="PROTEASE S8 TRIPEPTIDYL PEPTIDASE I CLN2"/>
    <property type="match status" value="1"/>
</dbReference>
<evidence type="ECO:0000313" key="10">
    <source>
        <dbReference type="Proteomes" id="UP000295606"/>
    </source>
</evidence>
<reference evidence="9 10" key="1">
    <citation type="submission" date="2019-03" db="EMBL/GenBank/DDBJ databases">
        <title>Paraburkholderia sp. isolated from native Mimosa gymnas in Guartela State Park, Brazil.</title>
        <authorList>
            <person name="Paulitsch F."/>
            <person name="Hungria M."/>
            <person name="Delamuta J.R.M."/>
            <person name="Ribeiro R.A."/>
            <person name="Dall'Agnol R."/>
            <person name="Silva J.S.B."/>
        </authorList>
    </citation>
    <scope>NUCLEOTIDE SEQUENCE [LARGE SCALE GENOMIC DNA]</scope>
    <source>
        <strain evidence="9 10">CNPSo 3008</strain>
    </source>
</reference>
<dbReference type="OrthoDB" id="9002785at2"/>
<organism evidence="9 10">
    <name type="scientific">Paraburkholderia guartelaensis</name>
    <dbReference type="NCBI Taxonomy" id="2546446"/>
    <lineage>
        <taxon>Bacteria</taxon>
        <taxon>Pseudomonadati</taxon>
        <taxon>Pseudomonadota</taxon>
        <taxon>Betaproteobacteria</taxon>
        <taxon>Burkholderiales</taxon>
        <taxon>Burkholderiaceae</taxon>
        <taxon>Paraburkholderia</taxon>
    </lineage>
</organism>
<dbReference type="Gene3D" id="3.40.50.200">
    <property type="entry name" value="Peptidase S8/S53 domain"/>
    <property type="match status" value="1"/>
</dbReference>
<keyword evidence="6" id="KW-0865">Zymogen</keyword>
<feature type="active site" description="Charge relay system" evidence="7">
    <location>
        <position position="476"/>
    </location>
</feature>
<comment type="caution">
    <text evidence="9">The sequence shown here is derived from an EMBL/GenBank/DDBJ whole genome shotgun (WGS) entry which is preliminary data.</text>
</comment>
<proteinExistence type="predicted"/>
<dbReference type="InterPro" id="IPR015366">
    <property type="entry name" value="S53_propep"/>
</dbReference>
<dbReference type="Pfam" id="PF09286">
    <property type="entry name" value="Pro-kuma_activ"/>
    <property type="match status" value="1"/>
</dbReference>
<dbReference type="CDD" id="cd11377">
    <property type="entry name" value="Pro-peptidase_S53"/>
    <property type="match status" value="1"/>
</dbReference>
<dbReference type="InterPro" id="IPR030400">
    <property type="entry name" value="Sedolisin_dom"/>
</dbReference>
<feature type="binding site" evidence="7">
    <location>
        <position position="514"/>
    </location>
    <ligand>
        <name>Ca(2+)</name>
        <dbReference type="ChEBI" id="CHEBI:29108"/>
    </ligand>
</feature>
<protein>
    <submittedName>
        <fullName evidence="9">Peptidase S53</fullName>
    </submittedName>
</protein>
<dbReference type="GO" id="GO:0004252">
    <property type="term" value="F:serine-type endopeptidase activity"/>
    <property type="evidence" value="ECO:0007669"/>
    <property type="project" value="UniProtKB-UniRule"/>
</dbReference>
<dbReference type="InterPro" id="IPR000209">
    <property type="entry name" value="Peptidase_S8/S53_dom"/>
</dbReference>
<feature type="domain" description="Peptidase S53" evidence="8">
    <location>
        <begin position="204"/>
        <end position="549"/>
    </location>
</feature>